<proteinExistence type="inferred from homology"/>
<comment type="caution">
    <text evidence="3">The sequence shown here is derived from an EMBL/GenBank/DDBJ whole genome shotgun (WGS) entry which is preliminary data.</text>
</comment>
<dbReference type="SUPFAM" id="SSF54506">
    <property type="entry name" value="Diaminopimelate epimerase-like"/>
    <property type="match status" value="1"/>
</dbReference>
<evidence type="ECO:0000313" key="3">
    <source>
        <dbReference type="EMBL" id="OAT72915.1"/>
    </source>
</evidence>
<name>A0A1B7KS47_PARTM</name>
<sequence>MKIFLINAFTDQPFTGNPAAVCFLPESKDAEWMQKVAKEINLPTTAFIEHTNGGFSLRWFTPTTEIPLCGHGTLASAYVLWEMGYIKAEHSVSFSTKSGILTAAVKNGWIELDFPSAPDHEITAPDKLIKALGVVPKYVGKNQLDYIVEVESEDVVKNLTPAIDSIAQLPIRGVIVTSRSSSGKFDFISRFFSPAQGIVEDAVTGSAHCCLGPYWKRRLNKDEFIAYQASSRGGMIKVKIANNRVLLSGKAVTILKGELFV</sequence>
<comment type="similarity">
    <text evidence="1">Belongs to the PhzF family.</text>
</comment>
<dbReference type="OrthoDB" id="9788221at2"/>
<dbReference type="Proteomes" id="UP000078290">
    <property type="component" value="Unassembled WGS sequence"/>
</dbReference>
<keyword evidence="2" id="KW-0413">Isomerase</keyword>
<organism evidence="3 4">
    <name type="scientific">Parageobacillus thermoglucosidasius</name>
    <name type="common">Geobacillus thermoglucosidasius</name>
    <dbReference type="NCBI Taxonomy" id="1426"/>
    <lineage>
        <taxon>Bacteria</taxon>
        <taxon>Bacillati</taxon>
        <taxon>Bacillota</taxon>
        <taxon>Bacilli</taxon>
        <taxon>Bacillales</taxon>
        <taxon>Anoxybacillaceae</taxon>
        <taxon>Parageobacillus</taxon>
    </lineage>
</organism>
<dbReference type="Gene3D" id="3.10.310.10">
    <property type="entry name" value="Diaminopimelate Epimerase, Chain A, domain 1"/>
    <property type="match status" value="2"/>
</dbReference>
<dbReference type="RefSeq" id="WP_064551883.1">
    <property type="nucleotide sequence ID" value="NZ_LXMA01000023.1"/>
</dbReference>
<dbReference type="PIRSF" id="PIRSF016184">
    <property type="entry name" value="PhzC_PhzF"/>
    <property type="match status" value="1"/>
</dbReference>
<protein>
    <submittedName>
        <fullName evidence="3">Phenazine biosynthesis protein PhzF family</fullName>
    </submittedName>
</protein>
<dbReference type="GO" id="GO:0005737">
    <property type="term" value="C:cytoplasm"/>
    <property type="evidence" value="ECO:0007669"/>
    <property type="project" value="TreeGrafter"/>
</dbReference>
<dbReference type="AlphaFoldDB" id="A0A1B7KS47"/>
<reference evidence="4" key="1">
    <citation type="submission" date="2016-05" db="EMBL/GenBank/DDBJ databases">
        <authorList>
            <person name="Wang W."/>
            <person name="Zhu L."/>
        </authorList>
    </citation>
    <scope>NUCLEOTIDE SEQUENCE [LARGE SCALE GENOMIC DNA]</scope>
    <source>
        <strain evidence="4">W-2</strain>
    </source>
</reference>
<dbReference type="PANTHER" id="PTHR13774:SF17">
    <property type="entry name" value="PHENAZINE BIOSYNTHESIS-LIKE DOMAIN-CONTAINING PROTEIN"/>
    <property type="match status" value="1"/>
</dbReference>
<evidence type="ECO:0000256" key="1">
    <source>
        <dbReference type="ARBA" id="ARBA00008270"/>
    </source>
</evidence>
<gene>
    <name evidence="3" type="ORF">A7K69_08260</name>
</gene>
<dbReference type="EMBL" id="LXMA01000023">
    <property type="protein sequence ID" value="OAT72915.1"/>
    <property type="molecule type" value="Genomic_DNA"/>
</dbReference>
<evidence type="ECO:0000256" key="2">
    <source>
        <dbReference type="ARBA" id="ARBA00023235"/>
    </source>
</evidence>
<dbReference type="Pfam" id="PF02567">
    <property type="entry name" value="PhzC-PhzF"/>
    <property type="match status" value="1"/>
</dbReference>
<dbReference type="InterPro" id="IPR003719">
    <property type="entry name" value="Phenazine_PhzF-like"/>
</dbReference>
<dbReference type="NCBIfam" id="TIGR00654">
    <property type="entry name" value="PhzF_family"/>
    <property type="match status" value="1"/>
</dbReference>
<accession>A0A1B7KS47</accession>
<evidence type="ECO:0000313" key="4">
    <source>
        <dbReference type="Proteomes" id="UP000078290"/>
    </source>
</evidence>
<dbReference type="GO" id="GO:0016853">
    <property type="term" value="F:isomerase activity"/>
    <property type="evidence" value="ECO:0007669"/>
    <property type="project" value="UniProtKB-KW"/>
</dbReference>
<dbReference type="PANTHER" id="PTHR13774">
    <property type="entry name" value="PHENAZINE BIOSYNTHESIS PROTEIN"/>
    <property type="match status" value="1"/>
</dbReference>